<evidence type="ECO:0000256" key="6">
    <source>
        <dbReference type="ARBA" id="ARBA00022448"/>
    </source>
</evidence>
<comment type="subcellular location">
    <subcellularLocation>
        <location evidence="3">Cytoplasm</location>
    </subcellularLocation>
    <subcellularLocation>
        <location evidence="2">Nucleus</location>
    </subcellularLocation>
</comment>
<proteinExistence type="inferred from homology"/>
<evidence type="ECO:0000259" key="11">
    <source>
        <dbReference type="Pfam" id="PF08574"/>
    </source>
</evidence>
<dbReference type="Proteomes" id="UP000667349">
    <property type="component" value="Unassembled WGS sequence"/>
</dbReference>
<feature type="domain" description="Transcription factor Iwr1" evidence="11">
    <location>
        <begin position="143"/>
        <end position="202"/>
    </location>
</feature>
<feature type="region of interest" description="Disordered" evidence="10">
    <location>
        <begin position="175"/>
        <end position="217"/>
    </location>
</feature>
<comment type="caution">
    <text evidence="12">The sequence shown here is derived from an EMBL/GenBank/DDBJ whole genome shotgun (WGS) entry which is preliminary data.</text>
</comment>
<evidence type="ECO:0000256" key="3">
    <source>
        <dbReference type="ARBA" id="ARBA00004496"/>
    </source>
</evidence>
<evidence type="ECO:0000313" key="12">
    <source>
        <dbReference type="EMBL" id="KAG5311057.1"/>
    </source>
</evidence>
<accession>A0A836J9B3</accession>
<keyword evidence="8" id="KW-0653">Protein transport</keyword>
<dbReference type="GO" id="GO:0005634">
    <property type="term" value="C:nucleus"/>
    <property type="evidence" value="ECO:0007669"/>
    <property type="project" value="UniProtKB-SubCell"/>
</dbReference>
<evidence type="ECO:0000256" key="4">
    <source>
        <dbReference type="ARBA" id="ARBA00010218"/>
    </source>
</evidence>
<evidence type="ECO:0000256" key="10">
    <source>
        <dbReference type="SAM" id="MobiDB-lite"/>
    </source>
</evidence>
<dbReference type="InterPro" id="IPR040218">
    <property type="entry name" value="SLC7A6OS"/>
</dbReference>
<comment type="similarity">
    <text evidence="4">Belongs to the IWR1/SLC7A6OS family.</text>
</comment>
<feature type="compositionally biased region" description="Basic and acidic residues" evidence="10">
    <location>
        <begin position="241"/>
        <end position="260"/>
    </location>
</feature>
<feature type="region of interest" description="Disordered" evidence="10">
    <location>
        <begin position="239"/>
        <end position="297"/>
    </location>
</feature>
<feature type="non-terminal residue" evidence="12">
    <location>
        <position position="297"/>
    </location>
</feature>
<keyword evidence="6" id="KW-0813">Transport</keyword>
<evidence type="ECO:0000256" key="1">
    <source>
        <dbReference type="ARBA" id="ARBA00003202"/>
    </source>
</evidence>
<feature type="compositionally biased region" description="Acidic residues" evidence="10">
    <location>
        <begin position="175"/>
        <end position="186"/>
    </location>
</feature>
<dbReference type="GO" id="GO:0005737">
    <property type="term" value="C:cytoplasm"/>
    <property type="evidence" value="ECO:0007669"/>
    <property type="project" value="UniProtKB-SubCell"/>
</dbReference>
<dbReference type="InterPro" id="IPR013883">
    <property type="entry name" value="TF_Iwr1_dom"/>
</dbReference>
<name>A0A836J9B3_9HYME</name>
<evidence type="ECO:0000256" key="5">
    <source>
        <dbReference type="ARBA" id="ARBA00017036"/>
    </source>
</evidence>
<gene>
    <name evidence="12" type="primary">Slc7a6os</name>
    <name evidence="12" type="ORF">G6Z75_0013793</name>
</gene>
<keyword evidence="13" id="KW-1185">Reference proteome</keyword>
<dbReference type="Pfam" id="PF08574">
    <property type="entry name" value="Iwr1"/>
    <property type="match status" value="1"/>
</dbReference>
<dbReference type="GO" id="GO:0032502">
    <property type="term" value="P:developmental process"/>
    <property type="evidence" value="ECO:0007669"/>
    <property type="project" value="TreeGrafter"/>
</dbReference>
<keyword evidence="7" id="KW-0963">Cytoplasm</keyword>
<dbReference type="PANTHER" id="PTHR31196">
    <property type="entry name" value="RNA POLYMERASE II NUCLEAR LOCALIZATION PROTEIN SLC7A6OS-RELATED"/>
    <property type="match status" value="1"/>
</dbReference>
<dbReference type="PANTHER" id="PTHR31196:SF2">
    <property type="entry name" value="RNA POLYMERASE II NUCLEAR LOCALIZATION PROTEIN SLC7A6OS-RELATED"/>
    <property type="match status" value="1"/>
</dbReference>
<evidence type="ECO:0000256" key="8">
    <source>
        <dbReference type="ARBA" id="ARBA00022927"/>
    </source>
</evidence>
<evidence type="ECO:0000256" key="2">
    <source>
        <dbReference type="ARBA" id="ARBA00004123"/>
    </source>
</evidence>
<feature type="non-terminal residue" evidence="12">
    <location>
        <position position="1"/>
    </location>
</feature>
<evidence type="ECO:0000256" key="7">
    <source>
        <dbReference type="ARBA" id="ARBA00022490"/>
    </source>
</evidence>
<sequence>TLKMAAILRVKRKNTDSPLDALVIACKRSKTEVSFSDASPVETVVQFAGTLTDPTENVTKHVGKFLDIENLKAGVKRVSDSDYPANISGKIPKWIDDRYKVIDYQSLDTSNDPEFKDMNMVLIDVEDLFSVHHQTIEEQQLNNYVYDLYCAQTSNDLWFENDEDNILVRRPDYSDSAEFEQDDESSDSNAESNWKNDYPDTDPDRTSESSFSDYLDISGDENECDEFRRIIDNYGHIRKRRNEESSSSHSDWLDKSMSDKEEIEDEISCNEETSDDETDDERTEEKFHTLSINDEDM</sequence>
<comment type="function">
    <text evidence="1">Directs RNA polymerase II nuclear import.</text>
</comment>
<feature type="compositionally biased region" description="Acidic residues" evidence="10">
    <location>
        <begin position="261"/>
        <end position="282"/>
    </location>
</feature>
<evidence type="ECO:0000313" key="13">
    <source>
        <dbReference type="Proteomes" id="UP000667349"/>
    </source>
</evidence>
<protein>
    <recommendedName>
        <fullName evidence="5">Probable RNA polymerase II nuclear localization protein SLC7A6OS</fullName>
    </recommendedName>
</protein>
<organism evidence="12 13">
    <name type="scientific">Acromyrmex insinuator</name>
    <dbReference type="NCBI Taxonomy" id="230686"/>
    <lineage>
        <taxon>Eukaryota</taxon>
        <taxon>Metazoa</taxon>
        <taxon>Ecdysozoa</taxon>
        <taxon>Arthropoda</taxon>
        <taxon>Hexapoda</taxon>
        <taxon>Insecta</taxon>
        <taxon>Pterygota</taxon>
        <taxon>Neoptera</taxon>
        <taxon>Endopterygota</taxon>
        <taxon>Hymenoptera</taxon>
        <taxon>Apocrita</taxon>
        <taxon>Aculeata</taxon>
        <taxon>Formicoidea</taxon>
        <taxon>Formicidae</taxon>
        <taxon>Myrmicinae</taxon>
        <taxon>Acromyrmex</taxon>
    </lineage>
</organism>
<evidence type="ECO:0000256" key="9">
    <source>
        <dbReference type="ARBA" id="ARBA00023242"/>
    </source>
</evidence>
<keyword evidence="9" id="KW-0539">Nucleus</keyword>
<dbReference type="EMBL" id="JAANHZ010000440">
    <property type="protein sequence ID" value="KAG5311057.1"/>
    <property type="molecule type" value="Genomic_DNA"/>
</dbReference>
<reference evidence="12" key="1">
    <citation type="submission" date="2020-02" db="EMBL/GenBank/DDBJ databases">
        <title>Relaxed selection underlies rapid genomic changes in the transitions from sociality to social parasitism in ants.</title>
        <authorList>
            <person name="Bi X."/>
        </authorList>
    </citation>
    <scope>NUCLEOTIDE SEQUENCE</scope>
    <source>
        <strain evidence="12">BGI-DK2013a</strain>
        <tissue evidence="12">Whole body</tissue>
    </source>
</reference>
<dbReference type="GO" id="GO:0015031">
    <property type="term" value="P:protein transport"/>
    <property type="evidence" value="ECO:0007669"/>
    <property type="project" value="UniProtKB-KW"/>
</dbReference>
<dbReference type="AlphaFoldDB" id="A0A836J9B3"/>